<dbReference type="GeneID" id="917986"/>
<keyword evidence="2" id="KW-1185">Reference proteome</keyword>
<sequence>MTSRSRVSFAQYRGRYTWPLSFLKTLNFFGNTCSRVKGETVSSLLMSFFSCSVRSAILILTPSLDKTPGRLMKYIKIVCILSIIKASLSI</sequence>
<proteinExistence type="predicted"/>
<reference evidence="1 2" key="5">
    <citation type="journal article" date="1997" name="Virology">
        <title>Analysis of 74 kb of DNA located at the right end of the 330-kb chlorella virus PBCV-1 genome.</title>
        <authorList>
            <person name="Li Y."/>
            <person name="Lu Z."/>
            <person name="Sun L."/>
            <person name="Ropp S."/>
            <person name="Kutish G.F."/>
            <person name="Rock D.L."/>
            <person name="Van Etten J.L."/>
        </authorList>
    </citation>
    <scope>NUCLEOTIDE SEQUENCE [LARGE SCALE GENOMIC DNA]</scope>
</reference>
<organismHost>
    <name type="scientific">Chlorella</name>
    <dbReference type="NCBI Taxonomy" id="3071"/>
</organismHost>
<gene>
    <name evidence="1" type="primary">a152L</name>
</gene>
<dbReference type="PIR" id="T17643">
    <property type="entry name" value="T17643"/>
</dbReference>
<reference evidence="1 2" key="1">
    <citation type="journal article" date="1995" name="Virology">
        <title>Analysis of 45 kb of DNA located at the left end of the chlorella virus PBCV-1 genome.</title>
        <authorList>
            <person name="Lu Z."/>
            <person name="Li Y."/>
            <person name="Zhang Y."/>
            <person name="Kutish G.F."/>
            <person name="Rock D.L."/>
            <person name="Van Etten J.L."/>
        </authorList>
    </citation>
    <scope>NUCLEOTIDE SEQUENCE [LARGE SCALE GENOMIC DNA]</scope>
</reference>
<reference evidence="1 2" key="8">
    <citation type="journal article" date="2010" name="J. Virol.">
        <title>Microarray analysis of Paramecium bursaria chlorella virus 1 transcription.</title>
        <authorList>
            <person name="Yanai-Balser G.M."/>
            <person name="Duncan G.A."/>
            <person name="Eudy J.D."/>
            <person name="Wang D."/>
            <person name="Li X."/>
            <person name="Agarkova I.V."/>
            <person name="Dunigan D.D."/>
            <person name="Van Etten J.L."/>
        </authorList>
    </citation>
    <scope>NUCLEOTIDE SEQUENCE [LARGE SCALE GENOMIC DNA]</scope>
</reference>
<reference evidence="1 2" key="3">
    <citation type="journal article" date="1996" name="Virology">
        <title>Analysis of 94 kb of the chlorella virus PBCV-1 330-kb genome: map positions 88 to 182.</title>
        <authorList>
            <person name="Lu Z."/>
            <person name="Li Y."/>
            <person name="Que Q."/>
            <person name="Kutish G.F."/>
            <person name="Rock D.L."/>
            <person name="Van Etten J.L."/>
        </authorList>
    </citation>
    <scope>NUCLEOTIDE SEQUENCE [LARGE SCALE GENOMIC DNA]</scope>
</reference>
<reference evidence="1 2" key="7">
    <citation type="journal article" date="2000" name="Virology">
        <title>Characterization of a beta-1,3-glucanase encoded by chlorella virus PBCV-1.</title>
        <authorList>
            <person name="Sun L."/>
            <person name="Gurnon J.R."/>
            <person name="Adams B.J."/>
            <person name="Graves M.V."/>
            <person name="Van Etten J.L."/>
        </authorList>
    </citation>
    <scope>NUCLEOTIDE SEQUENCE [LARGE SCALE GENOMIC DNA]</scope>
</reference>
<reference evidence="1 2" key="2">
    <citation type="journal article" date="1995" name="Virology">
        <title>Analysis of 43 kb of the Chlorella virus PBCV-1 330-kb genome: map positions 45 to 88.</title>
        <authorList>
            <person name="Li Y."/>
            <person name="Lu Z."/>
            <person name="Burbank D.E."/>
            <person name="Kutish G.F."/>
            <person name="Rock D.L."/>
            <person name="Van Etten J.L."/>
        </authorList>
    </citation>
    <scope>NUCLEOTIDE SEQUENCE [LARGE SCALE GENOMIC DNA]</scope>
</reference>
<protein>
    <submittedName>
        <fullName evidence="1">Uncharacterized protein</fullName>
    </submittedName>
</protein>
<dbReference type="Proteomes" id="UP000000862">
    <property type="component" value="Segment"/>
</dbReference>
<reference evidence="1 2" key="4">
    <citation type="journal article" date="1996" name="Virology">
        <title>Analysis of 76 kb of the chlorella virus PBCV-1 330-kb genome: map positions 182 to 258.</title>
        <authorList>
            <person name="Kutish G.F."/>
            <person name="Li Y."/>
            <person name="Lu Z."/>
            <person name="Furuta M."/>
            <person name="Rock D.L."/>
            <person name="Van Etten J.L."/>
        </authorList>
    </citation>
    <scope>NUCLEOTIDE SEQUENCE [LARGE SCALE GENOMIC DNA]</scope>
</reference>
<evidence type="ECO:0000313" key="2">
    <source>
        <dbReference type="Proteomes" id="UP000000862"/>
    </source>
</evidence>
<evidence type="ECO:0000313" key="1">
    <source>
        <dbReference type="EMBL" id="AAC96520.1"/>
    </source>
</evidence>
<organism evidence="1 2">
    <name type="scientific">Paramecium bursaria Chlorella virus 1</name>
    <name type="common">PBCV-1</name>
    <dbReference type="NCBI Taxonomy" id="10506"/>
    <lineage>
        <taxon>Viruses</taxon>
        <taxon>Varidnaviria</taxon>
        <taxon>Bamfordvirae</taxon>
        <taxon>Nucleocytoviricota</taxon>
        <taxon>Megaviricetes</taxon>
        <taxon>Algavirales</taxon>
        <taxon>Phycodnaviridae</taxon>
        <taxon>Chlorovirus</taxon>
        <taxon>Chlorovirus vanettense</taxon>
    </lineage>
</organism>
<name>Q84472_PBCV1</name>
<dbReference type="OrthoDB" id="38640at10239"/>
<dbReference type="RefSeq" id="NP_048500.1">
    <property type="nucleotide sequence ID" value="NC_000852.5"/>
</dbReference>
<accession>Q84472</accession>
<dbReference type="EMBL" id="JF411744">
    <property type="protein sequence ID" value="AAC96520.1"/>
    <property type="molecule type" value="Genomic_DNA"/>
</dbReference>
<dbReference type="KEGG" id="vg:917986"/>
<reference evidence="1 2" key="6">
    <citation type="journal article" date="1999" name="Virology">
        <title>Chlorella virus PBCV-1 encodes a functional homospermidine synthase.</title>
        <authorList>
            <person name="Kaiser A."/>
            <person name="Vollmert M."/>
            <person name="Tholl D."/>
            <person name="Graves M.V."/>
            <person name="Gurnon J.R."/>
            <person name="Xing W."/>
            <person name="Lisec A.D."/>
            <person name="Nickerson K.W."/>
            <person name="Van Etten J.L."/>
        </authorList>
    </citation>
    <scope>NUCLEOTIDE SEQUENCE [LARGE SCALE GENOMIC DNA]</scope>
</reference>